<dbReference type="InterPro" id="IPR027417">
    <property type="entry name" value="P-loop_NTPase"/>
</dbReference>
<accession>A0AAP2GVL0</accession>
<dbReference type="SUPFAM" id="SSF52540">
    <property type="entry name" value="P-loop containing nucleoside triphosphate hydrolases"/>
    <property type="match status" value="1"/>
</dbReference>
<dbReference type="Proteomes" id="UP001319080">
    <property type="component" value="Unassembled WGS sequence"/>
</dbReference>
<dbReference type="RefSeq" id="WP_254086619.1">
    <property type="nucleotide sequence ID" value="NZ_JAHESE010000028.1"/>
</dbReference>
<evidence type="ECO:0000313" key="3">
    <source>
        <dbReference type="Proteomes" id="UP001319080"/>
    </source>
</evidence>
<reference evidence="2 3" key="1">
    <citation type="submission" date="2021-05" db="EMBL/GenBank/DDBJ databases">
        <title>A Polyphasic approach of four new species of the genus Ohtaekwangia: Ohtaekwangia histidinii sp. nov., Ohtaekwangia cretensis sp. nov., Ohtaekwangia indiensis sp. nov., Ohtaekwangia reichenbachii sp. nov. from diverse environment.</title>
        <authorList>
            <person name="Octaviana S."/>
        </authorList>
    </citation>
    <scope>NUCLEOTIDE SEQUENCE [LARGE SCALE GENOMIC DNA]</scope>
    <source>
        <strain evidence="2 3">PWU5</strain>
    </source>
</reference>
<proteinExistence type="predicted"/>
<evidence type="ECO:0000259" key="1">
    <source>
        <dbReference type="Pfam" id="PF13175"/>
    </source>
</evidence>
<keyword evidence="3" id="KW-1185">Reference proteome</keyword>
<feature type="domain" description="Endonuclease GajA/Old nuclease/RecF-like AAA" evidence="1">
    <location>
        <begin position="35"/>
        <end position="487"/>
    </location>
</feature>
<comment type="caution">
    <text evidence="2">The sequence shown here is derived from an EMBL/GenBank/DDBJ whole genome shotgun (WGS) entry which is preliminary data.</text>
</comment>
<dbReference type="CDD" id="cd00267">
    <property type="entry name" value="ABC_ATPase"/>
    <property type="match status" value="1"/>
</dbReference>
<organism evidence="2 3">
    <name type="scientific">Dawidia cretensis</name>
    <dbReference type="NCBI Taxonomy" id="2782350"/>
    <lineage>
        <taxon>Bacteria</taxon>
        <taxon>Pseudomonadati</taxon>
        <taxon>Bacteroidota</taxon>
        <taxon>Cytophagia</taxon>
        <taxon>Cytophagales</taxon>
        <taxon>Chryseotaleaceae</taxon>
        <taxon>Dawidia</taxon>
    </lineage>
</organism>
<gene>
    <name evidence="2" type="ORF">KK062_22565</name>
</gene>
<dbReference type="Gene3D" id="3.40.50.300">
    <property type="entry name" value="P-loop containing nucleotide triphosphate hydrolases"/>
    <property type="match status" value="2"/>
</dbReference>
<dbReference type="InterPro" id="IPR051396">
    <property type="entry name" value="Bact_Antivir_Def_Nuclease"/>
</dbReference>
<protein>
    <submittedName>
        <fullName evidence="2">AAA family ATPase</fullName>
    </submittedName>
</protein>
<dbReference type="PANTHER" id="PTHR43581">
    <property type="entry name" value="ATP/GTP PHOSPHATASE"/>
    <property type="match status" value="1"/>
</dbReference>
<sequence length="734" mass="84230">MKIPVTAINYCLAGYKAHFSHNEPYSMSTKLLRYKVINFRSIEESDWIDAGGNTCLVGTNEAGKTNLLIALWKLNPANGEPIVPLSDFPRHLYSQYKIDGHEKDVFIKADFELTQNVSTQIAEACACDIEQVRVTHIQRMYSGTYYISLPYTKINSYPKKQFKVIIETFLKELHDLEAYIKEDFDLRNKIDLVVSNLSPKTDSEFLVKEDIIAAIDTTKSLLGEFGKKQNLPEPFNKKLLPSLNKILGSFDGKSIETTAEIRQLILKYIPKFVYYSDYGNLDSEIYLPRVIEDLKRTDLTESARAKARTLDVLFRYVKLSPNEIYELGNDRKIIIKTVDTYKREVSREEQNLSEEEIAEWAKKKKERGVLLRSAASELTKSFKQWWQQGNYIFSFEADGSHFRINVSDELRPESIELEGRSRGLQWFFSFFLVFLVETKQEHSDAILLLDEPGLSLHPLAQYDLAEFFRKLAETNQLIYTSHSPFLVDMDNLANVKAVFIDKSSGRTKISSNLRHDEADAEKSIYPVHAALGLTVSDTLLLGCIPVLVEGPSDQIYLTMIKRYLISKGKILNSKELVFIPTGGVRGMGPVTKLVTSRDNKLPYILLDSDKVGKEYLKQLSAGTYKENQDRILEVANFLGEKGYEIEDLMPAQKLIEVVDRLYRGGNYFDEFYQKDEPIIDQIQEWAKVNNVTLEKSGWKVELARVVINQFDRTMKDVPTELELAWNNLFQRLIS</sequence>
<dbReference type="InterPro" id="IPR041685">
    <property type="entry name" value="AAA_GajA/Old/RecF-like"/>
</dbReference>
<name>A0AAP2GVL0_9BACT</name>
<dbReference type="PANTHER" id="PTHR43581:SF4">
    <property type="entry name" value="ATP_GTP PHOSPHATASE"/>
    <property type="match status" value="1"/>
</dbReference>
<dbReference type="AlphaFoldDB" id="A0AAP2GVL0"/>
<evidence type="ECO:0000313" key="2">
    <source>
        <dbReference type="EMBL" id="MBT1711043.1"/>
    </source>
</evidence>
<dbReference type="EMBL" id="JAHESE010000028">
    <property type="protein sequence ID" value="MBT1711043.1"/>
    <property type="molecule type" value="Genomic_DNA"/>
</dbReference>
<dbReference type="Pfam" id="PF13175">
    <property type="entry name" value="AAA_15"/>
    <property type="match status" value="1"/>
</dbReference>